<dbReference type="Pfam" id="PF14009">
    <property type="entry name" value="PADRE"/>
    <property type="match status" value="1"/>
</dbReference>
<dbReference type="AlphaFoldDB" id="A0AAN9S2U7"/>
<feature type="compositionally biased region" description="Basic residues" evidence="1">
    <location>
        <begin position="278"/>
        <end position="288"/>
    </location>
</feature>
<evidence type="ECO:0000313" key="4">
    <source>
        <dbReference type="Proteomes" id="UP001386955"/>
    </source>
</evidence>
<feature type="region of interest" description="Disordered" evidence="1">
    <location>
        <begin position="271"/>
        <end position="291"/>
    </location>
</feature>
<dbReference type="PANTHER" id="PTHR33052">
    <property type="entry name" value="DUF4228 DOMAIN PROTEIN-RELATED"/>
    <property type="match status" value="1"/>
</dbReference>
<keyword evidence="4" id="KW-1185">Reference proteome</keyword>
<evidence type="ECO:0000313" key="3">
    <source>
        <dbReference type="EMBL" id="KAK7386754.1"/>
    </source>
</evidence>
<dbReference type="InterPro" id="IPR025322">
    <property type="entry name" value="PADRE_dom"/>
</dbReference>
<organism evidence="3 4">
    <name type="scientific">Psophocarpus tetragonolobus</name>
    <name type="common">Winged bean</name>
    <name type="synonym">Dolichos tetragonolobus</name>
    <dbReference type="NCBI Taxonomy" id="3891"/>
    <lineage>
        <taxon>Eukaryota</taxon>
        <taxon>Viridiplantae</taxon>
        <taxon>Streptophyta</taxon>
        <taxon>Embryophyta</taxon>
        <taxon>Tracheophyta</taxon>
        <taxon>Spermatophyta</taxon>
        <taxon>Magnoliopsida</taxon>
        <taxon>eudicotyledons</taxon>
        <taxon>Gunneridae</taxon>
        <taxon>Pentapetalae</taxon>
        <taxon>rosids</taxon>
        <taxon>fabids</taxon>
        <taxon>Fabales</taxon>
        <taxon>Fabaceae</taxon>
        <taxon>Papilionoideae</taxon>
        <taxon>50 kb inversion clade</taxon>
        <taxon>NPAAA clade</taxon>
        <taxon>indigoferoid/millettioid clade</taxon>
        <taxon>Phaseoleae</taxon>
        <taxon>Psophocarpus</taxon>
    </lineage>
</organism>
<dbReference type="Proteomes" id="UP001386955">
    <property type="component" value="Unassembled WGS sequence"/>
</dbReference>
<reference evidence="3 4" key="1">
    <citation type="submission" date="2024-01" db="EMBL/GenBank/DDBJ databases">
        <title>The genomes of 5 underutilized Papilionoideae crops provide insights into root nodulation and disease resistanc.</title>
        <authorList>
            <person name="Jiang F."/>
        </authorList>
    </citation>
    <scope>NUCLEOTIDE SEQUENCE [LARGE SCALE GENOMIC DNA]</scope>
    <source>
        <strain evidence="3">DUOXIRENSHENG_FW03</strain>
        <tissue evidence="3">Leaves</tissue>
    </source>
</reference>
<evidence type="ECO:0000256" key="1">
    <source>
        <dbReference type="SAM" id="MobiDB-lite"/>
    </source>
</evidence>
<keyword evidence="2" id="KW-0732">Signal</keyword>
<protein>
    <submittedName>
        <fullName evidence="3">Uncharacterized protein</fullName>
    </submittedName>
</protein>
<proteinExistence type="predicted"/>
<evidence type="ECO:0000256" key="2">
    <source>
        <dbReference type="SAM" id="SignalP"/>
    </source>
</evidence>
<accession>A0AAN9S2U7</accession>
<comment type="caution">
    <text evidence="3">The sequence shown here is derived from an EMBL/GenBank/DDBJ whole genome shotgun (WGS) entry which is preliminary data.</text>
</comment>
<name>A0AAN9S2U7_PSOTE</name>
<feature type="chain" id="PRO_5042819713" evidence="2">
    <location>
        <begin position="21"/>
        <end position="315"/>
    </location>
</feature>
<sequence>MVSPWQTLFLYLALVSKRDGETLGVHDNFEVQAMLKRVVHSLGLVEHREKDSRRKNHLRGREVPPESYLQSKDFVVRIIHAGGHQELYKHAVPAYKLMTKYPGMCVARPEVFKVPHQSVLWGEEVLVPGHKYILISFRDVEKLKKKLFEEGKIKEANGVVLEPKNRSPSGHKDIVKVSNGEVGHEALEAKVTSGYSPKENGIMKGSNGVAGQGVLEKRTTLSPKGEGNTSVVKGVRGLSEEIVDTNMDGFLAEGGVEDSFFCAKDFYVPKDKSTTTRPSRRKGIRGKKPFVPPLPKVYRNLGWEPDLPSVRELSP</sequence>
<dbReference type="EMBL" id="JAYMYS010000007">
    <property type="protein sequence ID" value="KAK7386754.1"/>
    <property type="molecule type" value="Genomic_DNA"/>
</dbReference>
<feature type="signal peptide" evidence="2">
    <location>
        <begin position="1"/>
        <end position="20"/>
    </location>
</feature>
<gene>
    <name evidence="3" type="ORF">VNO78_27090</name>
</gene>